<dbReference type="EMBL" id="MW036632">
    <property type="protein sequence ID" value="QQG31622.1"/>
    <property type="molecule type" value="Genomic_DNA"/>
</dbReference>
<dbReference type="FunFam" id="2.40.50.140:FF:000085">
    <property type="entry name" value="DNA ligase"/>
    <property type="match status" value="1"/>
</dbReference>
<reference evidence="23" key="1">
    <citation type="journal article" date="2021" name="Arch. Virol.">
        <title>First complete genome characterization of swinepox virus directly from a clinical sample indicates divergence of a Eurasian-lineage virus.</title>
        <authorList>
            <person name="Aasdev A."/>
            <person name="Mishra A."/>
            <person name="Bora D.P."/>
            <person name="Kurkure N.V."/>
            <person name="Barman N.N."/>
            <person name="Raut A.A."/>
        </authorList>
    </citation>
    <scope>NUCLEOTIDE SEQUENCE</scope>
    <source>
        <strain evidence="23">SwPV/India-Assam/16</strain>
    </source>
</reference>
<keyword evidence="18" id="KW-0131">Cell cycle</keyword>
<keyword evidence="15 20" id="KW-0233">DNA recombination</keyword>
<evidence type="ECO:0000256" key="6">
    <source>
        <dbReference type="ARBA" id="ARBA00022518"/>
    </source>
</evidence>
<comment type="cofactor">
    <cofactor evidence="1">
        <name>Mg(2+)</name>
        <dbReference type="ChEBI" id="CHEBI:18420"/>
    </cofactor>
</comment>
<dbReference type="InterPro" id="IPR016059">
    <property type="entry name" value="DNA_ligase_ATP-dep_CS"/>
</dbReference>
<evidence type="ECO:0000256" key="13">
    <source>
        <dbReference type="ARBA" id="ARBA00022840"/>
    </source>
</evidence>
<keyword evidence="16" id="KW-1035">Host cytoplasm</keyword>
<dbReference type="GO" id="GO:0006310">
    <property type="term" value="P:DNA recombination"/>
    <property type="evidence" value="ECO:0007669"/>
    <property type="project" value="UniProtKB-KW"/>
</dbReference>
<keyword evidence="10" id="KW-0479">Metal-binding</keyword>
<dbReference type="Gene3D" id="3.30.470.30">
    <property type="entry name" value="DNA ligase/mRNA capping enzyme"/>
    <property type="match status" value="1"/>
</dbReference>
<evidence type="ECO:0000256" key="5">
    <source>
        <dbReference type="ARBA" id="ARBA00013308"/>
    </source>
</evidence>
<dbReference type="InterPro" id="IPR012309">
    <property type="entry name" value="DNA_ligase_ATP-dep_C"/>
</dbReference>
<keyword evidence="13 20" id="KW-0067">ATP-binding</keyword>
<dbReference type="Pfam" id="PF04675">
    <property type="entry name" value="DNA_ligase_A_N"/>
    <property type="match status" value="1"/>
</dbReference>
<keyword evidence="17 20" id="KW-0234">DNA repair</keyword>
<dbReference type="InterPro" id="IPR012340">
    <property type="entry name" value="NA-bd_OB-fold"/>
</dbReference>
<dbReference type="SUPFAM" id="SSF56091">
    <property type="entry name" value="DNA ligase/mRNA capping enzyme, catalytic domain"/>
    <property type="match status" value="1"/>
</dbReference>
<keyword evidence="11 20" id="KW-0547">Nucleotide-binding</keyword>
<evidence type="ECO:0000256" key="8">
    <source>
        <dbReference type="ARBA" id="ARBA00022618"/>
    </source>
</evidence>
<evidence type="ECO:0000256" key="12">
    <source>
        <dbReference type="ARBA" id="ARBA00022763"/>
    </source>
</evidence>
<sequence length="559" mass="64722">MDVCMFRDFRKLCKKIADTTKYLEKTDHIKTFISKYDDDNKYIIIKMLLPMIDKKIYHLNDLQLIKIFSRLFNHDSKLMLEDLEKGYIASTIKSFFESSNSDIKPIKSSILLLNDVSMFLNHLSKLSKENDQMDFLKMISKVCTGNDLKCFILFIKNDLRIKAGVKCVLDALDNNAYDYFKQCHNLKDIIHCVLNKSLNNVSILPMTPVKPMLAEICKSTDMAFEKYTNGLYAEIKYDGERVQIHKQNNTYVYYSRNLKQVSTYKIEGFDDCLSKAFPTAKNFILDAELILVDKKTNNFLPFGSLGVHKMASYENASRCLFIFDCLYFNDESIIHEHFIKRRQLIRDNIYEIRHKIMLSDIRCINKKDELDTLIKDVIQKGLEGLVLKGLYDSYKPGNKGWLKIKKDYILNGSIADSVDLVVLGSYYGKGSKGGIQSIFLMGCYDPNDCKWKTVTKCSGHDEETLKQIQEELDVIKISKDASKIPKWLTINKAYYPDFIVKDPRSSPVWEITGSCFTSSSQHTANGISIRFPRFARIRNDKNWISATNLQELEHLFKKI</sequence>
<comment type="similarity">
    <text evidence="3 21">Belongs to the ATP-dependent DNA ligase family.</text>
</comment>
<dbReference type="Pfam" id="PF01068">
    <property type="entry name" value="DNA_ligase_A_M"/>
    <property type="match status" value="1"/>
</dbReference>
<dbReference type="InterPro" id="IPR036599">
    <property type="entry name" value="DNA_ligase_N_sf"/>
</dbReference>
<comment type="subcellular location">
    <subcellularLocation>
        <location evidence="2">Host cytoplasm</location>
    </subcellularLocation>
</comment>
<dbReference type="Pfam" id="PF04679">
    <property type="entry name" value="DNA_ligase_A_C"/>
    <property type="match status" value="1"/>
</dbReference>
<dbReference type="InterPro" id="IPR012310">
    <property type="entry name" value="DNA_ligase_ATP-dep_cent"/>
</dbReference>
<evidence type="ECO:0000256" key="10">
    <source>
        <dbReference type="ARBA" id="ARBA00022723"/>
    </source>
</evidence>
<dbReference type="InterPro" id="IPR012308">
    <property type="entry name" value="DNA_ligase_ATP-dep_N"/>
</dbReference>
<dbReference type="PROSITE" id="PS00697">
    <property type="entry name" value="DNA_LIGASE_A1"/>
    <property type="match status" value="1"/>
</dbReference>
<accession>A0A881SY95</accession>
<evidence type="ECO:0000256" key="3">
    <source>
        <dbReference type="ARBA" id="ARBA00007572"/>
    </source>
</evidence>
<evidence type="ECO:0000256" key="1">
    <source>
        <dbReference type="ARBA" id="ARBA00001946"/>
    </source>
</evidence>
<dbReference type="Gene3D" id="2.40.50.140">
    <property type="entry name" value="Nucleic acid-binding proteins"/>
    <property type="match status" value="1"/>
</dbReference>
<dbReference type="GO" id="GO:0051301">
    <property type="term" value="P:cell division"/>
    <property type="evidence" value="ECO:0007669"/>
    <property type="project" value="UniProtKB-KW"/>
</dbReference>
<feature type="domain" description="ATP-dependent DNA ligase family profile" evidence="22">
    <location>
        <begin position="311"/>
        <end position="445"/>
    </location>
</feature>
<dbReference type="EC" id="6.5.1.1" evidence="4 20"/>
<dbReference type="PANTHER" id="PTHR45674:SF9">
    <property type="entry name" value="DNA LIGASE 3"/>
    <property type="match status" value="1"/>
</dbReference>
<dbReference type="FunFam" id="3.30.470.30:FF:000003">
    <property type="entry name" value="DNA ligase"/>
    <property type="match status" value="1"/>
</dbReference>
<dbReference type="GO" id="GO:0003677">
    <property type="term" value="F:DNA binding"/>
    <property type="evidence" value="ECO:0007669"/>
    <property type="project" value="InterPro"/>
</dbReference>
<dbReference type="GO" id="GO:0003910">
    <property type="term" value="F:DNA ligase (ATP) activity"/>
    <property type="evidence" value="ECO:0007669"/>
    <property type="project" value="UniProtKB-EC"/>
</dbReference>
<evidence type="ECO:0000256" key="4">
    <source>
        <dbReference type="ARBA" id="ARBA00012727"/>
    </source>
</evidence>
<evidence type="ECO:0000256" key="11">
    <source>
        <dbReference type="ARBA" id="ARBA00022741"/>
    </source>
</evidence>
<dbReference type="GO" id="GO:0046872">
    <property type="term" value="F:metal ion binding"/>
    <property type="evidence" value="ECO:0007669"/>
    <property type="project" value="UniProtKB-KW"/>
</dbReference>
<evidence type="ECO:0000256" key="19">
    <source>
        <dbReference type="ARBA" id="ARBA00034787"/>
    </source>
</evidence>
<evidence type="ECO:0000259" key="22">
    <source>
        <dbReference type="PROSITE" id="PS50160"/>
    </source>
</evidence>
<dbReference type="GO" id="GO:0030430">
    <property type="term" value="C:host cell cytoplasm"/>
    <property type="evidence" value="ECO:0007669"/>
    <property type="project" value="UniProtKB-SubCell"/>
</dbReference>
<dbReference type="Proteomes" id="UP000671927">
    <property type="component" value="Segment"/>
</dbReference>
<dbReference type="Gene3D" id="3.30.1490.70">
    <property type="match status" value="1"/>
</dbReference>
<name>A0A881SY95_SWPV</name>
<dbReference type="GO" id="GO:0006273">
    <property type="term" value="P:lagging strand elongation"/>
    <property type="evidence" value="ECO:0007669"/>
    <property type="project" value="TreeGrafter"/>
</dbReference>
<proteinExistence type="inferred from homology"/>
<dbReference type="PROSITE" id="PS00333">
    <property type="entry name" value="DNA_LIGASE_A2"/>
    <property type="match status" value="1"/>
</dbReference>
<evidence type="ECO:0000256" key="17">
    <source>
        <dbReference type="ARBA" id="ARBA00023204"/>
    </source>
</evidence>
<evidence type="ECO:0000256" key="20">
    <source>
        <dbReference type="RuleBase" id="RU000617"/>
    </source>
</evidence>
<comment type="subunit">
    <text evidence="19">Interacts with host TOP2A and TOP2B.</text>
</comment>
<keyword evidence="12 20" id="KW-0227">DNA damage</keyword>
<dbReference type="GO" id="GO:0005524">
    <property type="term" value="F:ATP binding"/>
    <property type="evidence" value="ECO:0007669"/>
    <property type="project" value="UniProtKB-KW"/>
</dbReference>
<dbReference type="PANTHER" id="PTHR45674">
    <property type="entry name" value="DNA LIGASE 1/3 FAMILY MEMBER"/>
    <property type="match status" value="1"/>
</dbReference>
<protein>
    <recommendedName>
        <fullName evidence="5 20">DNA ligase</fullName>
        <ecNumber evidence="4 20">6.5.1.1</ecNumber>
    </recommendedName>
</protein>
<evidence type="ECO:0000256" key="18">
    <source>
        <dbReference type="ARBA" id="ARBA00023306"/>
    </source>
</evidence>
<dbReference type="InterPro" id="IPR050191">
    <property type="entry name" value="ATP-dep_DNA_ligase"/>
</dbReference>
<keyword evidence="14" id="KW-0460">Magnesium</keyword>
<dbReference type="NCBIfam" id="TIGR00574">
    <property type="entry name" value="dnl1"/>
    <property type="match status" value="1"/>
</dbReference>
<dbReference type="GO" id="GO:0071897">
    <property type="term" value="P:DNA biosynthetic process"/>
    <property type="evidence" value="ECO:0007669"/>
    <property type="project" value="InterPro"/>
</dbReference>
<evidence type="ECO:0000313" key="23">
    <source>
        <dbReference type="EMBL" id="QQG31622.1"/>
    </source>
</evidence>
<dbReference type="Gene3D" id="1.10.3260.10">
    <property type="entry name" value="DNA ligase, ATP-dependent, N-terminal domain"/>
    <property type="match status" value="1"/>
</dbReference>
<comment type="catalytic activity">
    <reaction evidence="20">
        <text>ATP + (deoxyribonucleotide)n-3'-hydroxyl + 5'-phospho-(deoxyribonucleotide)m = (deoxyribonucleotide)n+m + AMP + diphosphate.</text>
        <dbReference type="EC" id="6.5.1.1"/>
    </reaction>
</comment>
<evidence type="ECO:0000256" key="21">
    <source>
        <dbReference type="RuleBase" id="RU004196"/>
    </source>
</evidence>
<dbReference type="InterPro" id="IPR000977">
    <property type="entry name" value="DNA_ligase_ATP-dep"/>
</dbReference>
<dbReference type="CDD" id="cd07967">
    <property type="entry name" value="OBF_DNA_ligase_III"/>
    <property type="match status" value="1"/>
</dbReference>
<keyword evidence="8" id="KW-0132">Cell division</keyword>
<dbReference type="GO" id="GO:0006302">
    <property type="term" value="P:double-strand break repair"/>
    <property type="evidence" value="ECO:0007669"/>
    <property type="project" value="TreeGrafter"/>
</dbReference>
<evidence type="ECO:0000256" key="9">
    <source>
        <dbReference type="ARBA" id="ARBA00022705"/>
    </source>
</evidence>
<keyword evidence="9" id="KW-0235">DNA replication</keyword>
<organismHost>
    <name type="scientific">Sus scrofa</name>
    <name type="common">Pig</name>
    <dbReference type="NCBI Taxonomy" id="9823"/>
</organismHost>
<gene>
    <name evidence="23" type="primary">SwPV131</name>
</gene>
<evidence type="ECO:0000256" key="16">
    <source>
        <dbReference type="ARBA" id="ARBA00023200"/>
    </source>
</evidence>
<keyword evidence="6" id="KW-0244">Early protein</keyword>
<evidence type="ECO:0000256" key="15">
    <source>
        <dbReference type="ARBA" id="ARBA00023172"/>
    </source>
</evidence>
<evidence type="ECO:0000256" key="2">
    <source>
        <dbReference type="ARBA" id="ARBA00004192"/>
    </source>
</evidence>
<dbReference type="PROSITE" id="PS50160">
    <property type="entry name" value="DNA_LIGASE_A3"/>
    <property type="match status" value="1"/>
</dbReference>
<evidence type="ECO:0000256" key="14">
    <source>
        <dbReference type="ARBA" id="ARBA00022842"/>
    </source>
</evidence>
<dbReference type="SUPFAM" id="SSF117018">
    <property type="entry name" value="ATP-dependent DNA ligase DNA-binding domain"/>
    <property type="match status" value="1"/>
</dbReference>
<dbReference type="SUPFAM" id="SSF50249">
    <property type="entry name" value="Nucleic acid-binding proteins"/>
    <property type="match status" value="1"/>
</dbReference>
<keyword evidence="7 20" id="KW-0436">Ligase</keyword>
<organism evidence="23">
    <name type="scientific">Swinepox virus</name>
    <name type="common">SWPV</name>
    <dbReference type="NCBI Taxonomy" id="10276"/>
    <lineage>
        <taxon>Viruses</taxon>
        <taxon>Varidnaviria</taxon>
        <taxon>Bamfordvirae</taxon>
        <taxon>Nucleocytoviricota</taxon>
        <taxon>Pokkesviricetes</taxon>
        <taxon>Chitovirales</taxon>
        <taxon>Poxviridae</taxon>
        <taxon>Chordopoxvirinae</taxon>
        <taxon>Suipoxvirus</taxon>
        <taxon>Suipoxvirus swinepox</taxon>
    </lineage>
</organism>
<evidence type="ECO:0000256" key="7">
    <source>
        <dbReference type="ARBA" id="ARBA00022598"/>
    </source>
</evidence>